<sequence length="31" mass="3444">MSHVPSWMIVRHTAPALAIPVYSSGTFMWGI</sequence>
<organism evidence="1">
    <name type="scientific">Caudovirales sp. ctLhN17</name>
    <dbReference type="NCBI Taxonomy" id="2825764"/>
    <lineage>
        <taxon>Viruses</taxon>
        <taxon>Duplodnaviria</taxon>
        <taxon>Heunggongvirae</taxon>
        <taxon>Uroviricota</taxon>
        <taxon>Caudoviricetes</taxon>
    </lineage>
</organism>
<name>A0A8S5NVS7_9CAUD</name>
<evidence type="ECO:0000313" key="1">
    <source>
        <dbReference type="EMBL" id="DAD98320.1"/>
    </source>
</evidence>
<protein>
    <submittedName>
        <fullName evidence="1">Uncharacterized protein</fullName>
    </submittedName>
</protein>
<dbReference type="EMBL" id="BK015259">
    <property type="protein sequence ID" value="DAD98320.1"/>
    <property type="molecule type" value="Genomic_DNA"/>
</dbReference>
<reference evidence="1" key="1">
    <citation type="journal article" date="2021" name="Proc. Natl. Acad. Sci. U.S.A.">
        <title>A Catalog of Tens of Thousands of Viruses from Human Metagenomes Reveals Hidden Associations with Chronic Diseases.</title>
        <authorList>
            <person name="Tisza M.J."/>
            <person name="Buck C.B."/>
        </authorList>
    </citation>
    <scope>NUCLEOTIDE SEQUENCE</scope>
    <source>
        <strain evidence="1">CtLhN17</strain>
    </source>
</reference>
<accession>A0A8S5NVS7</accession>
<proteinExistence type="predicted"/>